<evidence type="ECO:0000256" key="1">
    <source>
        <dbReference type="SAM" id="SignalP"/>
    </source>
</evidence>
<keyword evidence="2" id="KW-1185">Reference proteome</keyword>
<protein>
    <submittedName>
        <fullName evidence="3">Uncharacterized protein LOC118274105 isoform X2</fullName>
    </submittedName>
</protein>
<dbReference type="Proteomes" id="UP000829999">
    <property type="component" value="Chromosome 3"/>
</dbReference>
<organism evidence="2 3">
    <name type="scientific">Spodoptera frugiperda</name>
    <name type="common">Fall armyworm</name>
    <dbReference type="NCBI Taxonomy" id="7108"/>
    <lineage>
        <taxon>Eukaryota</taxon>
        <taxon>Metazoa</taxon>
        <taxon>Ecdysozoa</taxon>
        <taxon>Arthropoda</taxon>
        <taxon>Hexapoda</taxon>
        <taxon>Insecta</taxon>
        <taxon>Pterygota</taxon>
        <taxon>Neoptera</taxon>
        <taxon>Endopterygota</taxon>
        <taxon>Lepidoptera</taxon>
        <taxon>Glossata</taxon>
        <taxon>Ditrysia</taxon>
        <taxon>Noctuoidea</taxon>
        <taxon>Noctuidae</taxon>
        <taxon>Amphipyrinae</taxon>
        <taxon>Spodoptera</taxon>
    </lineage>
</organism>
<proteinExistence type="predicted"/>
<dbReference type="GeneID" id="118274105"/>
<sequence length="145" mass="16722">MSQNKVIFKRCIVIFSLFITASSPQLMRQNDLDLYNSIQYTEYPTIPPKTDVDLPEICLPYDPPMPNFNAPGKRISEAKCDEYIWLLKKRHESTERHKKCEEELDRIAPNRTQSAALIGGIDAGLGEYPHMVKSSLQLYIFLIFL</sequence>
<keyword evidence="1" id="KW-0732">Signal</keyword>
<dbReference type="RefSeq" id="XP_050562698.1">
    <property type="nucleotide sequence ID" value="XM_050706741.1"/>
</dbReference>
<name>A0A9R0ECL0_SPOFR</name>
<feature type="signal peptide" evidence="1">
    <location>
        <begin position="1"/>
        <end position="24"/>
    </location>
</feature>
<accession>A0A9R0ECL0</accession>
<feature type="chain" id="PRO_5040446115" evidence="1">
    <location>
        <begin position="25"/>
        <end position="145"/>
    </location>
</feature>
<evidence type="ECO:0000313" key="2">
    <source>
        <dbReference type="Proteomes" id="UP000829999"/>
    </source>
</evidence>
<gene>
    <name evidence="3" type="primary">LOC118274105</name>
</gene>
<reference evidence="3" key="1">
    <citation type="submission" date="2025-08" db="UniProtKB">
        <authorList>
            <consortium name="RefSeq"/>
        </authorList>
    </citation>
    <scope>IDENTIFICATION</scope>
    <source>
        <tissue evidence="3">Whole larval tissue</tissue>
    </source>
</reference>
<evidence type="ECO:0000313" key="3">
    <source>
        <dbReference type="RefSeq" id="XP_050562698.1"/>
    </source>
</evidence>
<dbReference type="AlphaFoldDB" id="A0A9R0ECL0"/>